<evidence type="ECO:0000313" key="5">
    <source>
        <dbReference type="EMBL" id="VAW95695.1"/>
    </source>
</evidence>
<feature type="domain" description="NusG-like N-terminal" evidence="4">
    <location>
        <begin position="9"/>
        <end position="108"/>
    </location>
</feature>
<keyword evidence="1" id="KW-0889">Transcription antitermination</keyword>
<dbReference type="EMBL" id="UOFT01000048">
    <property type="protein sequence ID" value="VAW95695.1"/>
    <property type="molecule type" value="Genomic_DNA"/>
</dbReference>
<proteinExistence type="predicted"/>
<dbReference type="InterPro" id="IPR008991">
    <property type="entry name" value="Translation_prot_SH3-like_sf"/>
</dbReference>
<dbReference type="PANTHER" id="PTHR30265:SF7">
    <property type="entry name" value="TRANSCRIPTION ANTITERMINATION PROTEIN RFAH"/>
    <property type="match status" value="1"/>
</dbReference>
<name>A0A3B0ZQ54_9ZZZZ</name>
<keyword evidence="3" id="KW-0804">Transcription</keyword>
<dbReference type="InterPro" id="IPR036735">
    <property type="entry name" value="NGN_dom_sf"/>
</dbReference>
<evidence type="ECO:0000256" key="1">
    <source>
        <dbReference type="ARBA" id="ARBA00022814"/>
    </source>
</evidence>
<reference evidence="5" key="1">
    <citation type="submission" date="2018-06" db="EMBL/GenBank/DDBJ databases">
        <authorList>
            <person name="Zhirakovskaya E."/>
        </authorList>
    </citation>
    <scope>NUCLEOTIDE SEQUENCE</scope>
</reference>
<dbReference type="CDD" id="cd09892">
    <property type="entry name" value="NGN_SP_RfaH"/>
    <property type="match status" value="1"/>
</dbReference>
<dbReference type="NCBIfam" id="TIGR01955">
    <property type="entry name" value="RfaH"/>
    <property type="match status" value="1"/>
</dbReference>
<dbReference type="GO" id="GO:0005829">
    <property type="term" value="C:cytosol"/>
    <property type="evidence" value="ECO:0007669"/>
    <property type="project" value="TreeGrafter"/>
</dbReference>
<gene>
    <name evidence="5" type="ORF">MNBD_GAMMA23-1161</name>
</gene>
<dbReference type="InterPro" id="IPR043425">
    <property type="entry name" value="NusG-like"/>
</dbReference>
<keyword evidence="2" id="KW-0805">Transcription regulation</keyword>
<sequence>MKYVDQNSNKSWYLIYTKPRQEKLAQDNLERQGYMTYLPLIQKKHKRNGKHVAVIEAFFPRYLFISLNTTTDNWSPIRSTLGVANIVRFTQYPTVVSDSLVSLLMSNEDPDTGLYNEDFNFKSGDNVRITDGALAGYEGFFKARSGEERVVVLLTVMGNQTAVKVDVDALELVT</sequence>
<dbReference type="GO" id="GO:0031564">
    <property type="term" value="P:transcription antitermination"/>
    <property type="evidence" value="ECO:0007669"/>
    <property type="project" value="UniProtKB-KW"/>
</dbReference>
<dbReference type="SMART" id="SM00738">
    <property type="entry name" value="NGN"/>
    <property type="match status" value="1"/>
</dbReference>
<evidence type="ECO:0000256" key="2">
    <source>
        <dbReference type="ARBA" id="ARBA00023015"/>
    </source>
</evidence>
<organism evidence="5">
    <name type="scientific">hydrothermal vent metagenome</name>
    <dbReference type="NCBI Taxonomy" id="652676"/>
    <lineage>
        <taxon>unclassified sequences</taxon>
        <taxon>metagenomes</taxon>
        <taxon>ecological metagenomes</taxon>
    </lineage>
</organism>
<dbReference type="GO" id="GO:0006354">
    <property type="term" value="P:DNA-templated transcription elongation"/>
    <property type="evidence" value="ECO:0007669"/>
    <property type="project" value="InterPro"/>
</dbReference>
<dbReference type="Pfam" id="PF02357">
    <property type="entry name" value="NusG"/>
    <property type="match status" value="1"/>
</dbReference>
<dbReference type="SUPFAM" id="SSF50104">
    <property type="entry name" value="Translation proteins SH3-like domain"/>
    <property type="match status" value="1"/>
</dbReference>
<dbReference type="PANTHER" id="PTHR30265">
    <property type="entry name" value="RHO-INTERACTING TRANSCRIPTION TERMINATION FACTOR NUSG"/>
    <property type="match status" value="1"/>
</dbReference>
<dbReference type="AlphaFoldDB" id="A0A3B0ZQ54"/>
<accession>A0A3B0ZQ54</accession>
<dbReference type="InterPro" id="IPR006645">
    <property type="entry name" value="NGN-like_dom"/>
</dbReference>
<dbReference type="Gene3D" id="3.30.70.940">
    <property type="entry name" value="NusG, N-terminal domain"/>
    <property type="match status" value="1"/>
</dbReference>
<evidence type="ECO:0000256" key="3">
    <source>
        <dbReference type="ARBA" id="ARBA00023163"/>
    </source>
</evidence>
<dbReference type="SUPFAM" id="SSF82679">
    <property type="entry name" value="N-utilization substance G protein NusG, N-terminal domain"/>
    <property type="match status" value="1"/>
</dbReference>
<protein>
    <recommendedName>
        <fullName evidence="4">NusG-like N-terminal domain-containing protein</fullName>
    </recommendedName>
</protein>
<evidence type="ECO:0000259" key="4">
    <source>
        <dbReference type="SMART" id="SM00738"/>
    </source>
</evidence>
<dbReference type="InterPro" id="IPR010215">
    <property type="entry name" value="Transcription_antiterm_RfaH"/>
</dbReference>